<dbReference type="InterPro" id="IPR038113">
    <property type="entry name" value="MITD1_C_sf"/>
</dbReference>
<gene>
    <name evidence="1" type="ORF">L596_009998</name>
</gene>
<reference evidence="1 2" key="1">
    <citation type="journal article" date="2015" name="Genome Biol.">
        <title>Comparative genomics of Steinernema reveals deeply conserved gene regulatory networks.</title>
        <authorList>
            <person name="Dillman A.R."/>
            <person name="Macchietto M."/>
            <person name="Porter C.F."/>
            <person name="Rogers A."/>
            <person name="Williams B."/>
            <person name="Antoshechkin I."/>
            <person name="Lee M.M."/>
            <person name="Goodwin Z."/>
            <person name="Lu X."/>
            <person name="Lewis E.E."/>
            <person name="Goodrich-Blair H."/>
            <person name="Stock S.P."/>
            <person name="Adams B.J."/>
            <person name="Sternberg P.W."/>
            <person name="Mortazavi A."/>
        </authorList>
    </citation>
    <scope>NUCLEOTIDE SEQUENCE [LARGE SCALE GENOMIC DNA]</scope>
    <source>
        <strain evidence="1 2">ALL</strain>
    </source>
</reference>
<organism evidence="1 2">
    <name type="scientific">Steinernema carpocapsae</name>
    <name type="common">Entomopathogenic nematode</name>
    <dbReference type="NCBI Taxonomy" id="34508"/>
    <lineage>
        <taxon>Eukaryota</taxon>
        <taxon>Metazoa</taxon>
        <taxon>Ecdysozoa</taxon>
        <taxon>Nematoda</taxon>
        <taxon>Chromadorea</taxon>
        <taxon>Rhabditida</taxon>
        <taxon>Tylenchina</taxon>
        <taxon>Panagrolaimomorpha</taxon>
        <taxon>Strongyloidoidea</taxon>
        <taxon>Steinernematidae</taxon>
        <taxon>Steinernema</taxon>
    </lineage>
</organism>
<accession>A0A4U5PH71</accession>
<proteinExistence type="predicted"/>
<evidence type="ECO:0000313" key="1">
    <source>
        <dbReference type="EMBL" id="TKR95888.1"/>
    </source>
</evidence>
<evidence type="ECO:0000313" key="2">
    <source>
        <dbReference type="Proteomes" id="UP000298663"/>
    </source>
</evidence>
<protein>
    <submittedName>
        <fullName evidence="1">Uncharacterized protein</fullName>
    </submittedName>
</protein>
<keyword evidence="2" id="KW-1185">Reference proteome</keyword>
<dbReference type="AlphaFoldDB" id="A0A4U5PH71"/>
<comment type="caution">
    <text evidence="1">The sequence shown here is derived from an EMBL/GenBank/DDBJ whole genome shotgun (WGS) entry which is preliminary data.</text>
</comment>
<sequence length="495" mass="56986">MSGAEMSGAEMSYLHVVQYHAKLDAAKMFPFETSDAKNKFLSKLTRPMNSFVSYPEKEYLVKAMHVKAHAEELVIWNLFIGLQDNQDVLEWFFLYIRNTLHQFKLFVHKRSPTLAVATRIARSDTLMKYVILLLKQQFRMTTVMIALSTAEVDVILNEYLNNEVRTMLIRESFGKTTKHKEKALDHLRKFVAASLENYPQLHVAILIKHGKLKKEEKDPLIKLGKADAEQCTPSPSRVTIFEECQQHDRSVVISTDRSDFEILLGGGFGFEEPSKFLPAKRQEIHVVQYHSKLDAAKMFPFEASDAKNNFLRKSKRPMDSFVSYPEKGYLVEAVHVKGDPNGETTASKIHYFETMFGTSLANARELVIWDSYIGLEDNRDTLEWFLLYIRNSLHRQLKLIRLCTKVPAGNLDSNILHIFLNHRRSPTLADATRIARSRLPYETRNTIIEATVEIDDCHDRAIEVQMNGHFTRKIVLCKGLCIFGAHEHKNPTRLI</sequence>
<dbReference type="Proteomes" id="UP000298663">
    <property type="component" value="Unassembled WGS sequence"/>
</dbReference>
<dbReference type="EMBL" id="AZBU02000002">
    <property type="protein sequence ID" value="TKR95888.1"/>
    <property type="molecule type" value="Genomic_DNA"/>
</dbReference>
<dbReference type="Gene3D" id="3.30.870.30">
    <property type="entry name" value="MITD, C-terminal phospholipase D-like domain"/>
    <property type="match status" value="1"/>
</dbReference>
<name>A0A4U5PH71_STECR</name>
<reference evidence="1 2" key="2">
    <citation type="journal article" date="2019" name="G3 (Bethesda)">
        <title>Hybrid Assembly of the Genome of the Entomopathogenic Nematode Steinernema carpocapsae Identifies the X-Chromosome.</title>
        <authorList>
            <person name="Serra L."/>
            <person name="Macchietto M."/>
            <person name="Macias-Munoz A."/>
            <person name="McGill C.J."/>
            <person name="Rodriguez I.M."/>
            <person name="Rodriguez B."/>
            <person name="Murad R."/>
            <person name="Mortazavi A."/>
        </authorList>
    </citation>
    <scope>NUCLEOTIDE SEQUENCE [LARGE SCALE GENOMIC DNA]</scope>
    <source>
        <strain evidence="1 2">ALL</strain>
    </source>
</reference>